<evidence type="ECO:0000256" key="6">
    <source>
        <dbReference type="PROSITE-ProRule" id="PRU10132"/>
    </source>
</evidence>
<feature type="active site" description="Glycyl thioester intermediate" evidence="6">
    <location>
        <position position="304"/>
    </location>
</feature>
<dbReference type="Gene3D" id="1.10.10.2660">
    <property type="entry name" value="Ubiquitin-activating enzyme E1, SCCH domain"/>
    <property type="match status" value="1"/>
</dbReference>
<evidence type="ECO:0000256" key="2">
    <source>
        <dbReference type="ARBA" id="ARBA00022741"/>
    </source>
</evidence>
<dbReference type="PANTHER" id="PTHR10953">
    <property type="entry name" value="UBIQUITIN-ACTIVATING ENZYME E1"/>
    <property type="match status" value="1"/>
</dbReference>
<dbReference type="Pfam" id="PF00899">
    <property type="entry name" value="ThiF"/>
    <property type="match status" value="1"/>
</dbReference>
<dbReference type="InterPro" id="IPR033127">
    <property type="entry name" value="UBQ-activ_enz_E1_Cys_AS"/>
</dbReference>
<feature type="domain" description="THIF-type NAD/FAD binding fold" evidence="7">
    <location>
        <begin position="126"/>
        <end position="309"/>
    </location>
</feature>
<evidence type="ECO:0000256" key="1">
    <source>
        <dbReference type="ARBA" id="ARBA00022598"/>
    </source>
</evidence>
<dbReference type="GO" id="GO:0006974">
    <property type="term" value="P:DNA damage response"/>
    <property type="evidence" value="ECO:0007669"/>
    <property type="project" value="TreeGrafter"/>
</dbReference>
<dbReference type="EnsemblPlants" id="EMT05973">
    <property type="protein sequence ID" value="EMT05973"/>
    <property type="gene ID" value="F775_00319"/>
</dbReference>
<comment type="pathway">
    <text evidence="5">Protein modification.</text>
</comment>
<evidence type="ECO:0000256" key="4">
    <source>
        <dbReference type="ARBA" id="ARBA00022840"/>
    </source>
</evidence>
<proteinExistence type="predicted"/>
<dbReference type="InterPro" id="IPR000594">
    <property type="entry name" value="ThiF_NAD_FAD-bd"/>
</dbReference>
<keyword evidence="4" id="KW-0067">ATP-binding</keyword>
<evidence type="ECO:0000313" key="8">
    <source>
        <dbReference type="EnsemblPlants" id="EMT05973"/>
    </source>
</evidence>
<dbReference type="GO" id="GO:0005524">
    <property type="term" value="F:ATP binding"/>
    <property type="evidence" value="ECO:0007669"/>
    <property type="project" value="UniProtKB-KW"/>
</dbReference>
<reference evidence="8" key="1">
    <citation type="submission" date="2015-06" db="UniProtKB">
        <authorList>
            <consortium name="EnsemblPlants"/>
        </authorList>
    </citation>
    <scope>IDENTIFICATION</scope>
</reference>
<dbReference type="PROSITE" id="PS00865">
    <property type="entry name" value="UBIQUITIN_ACTIVAT_2"/>
    <property type="match status" value="1"/>
</dbReference>
<accession>M8BGW3</accession>
<organism evidence="8">
    <name type="scientific">Aegilops tauschii</name>
    <name type="common">Tausch's goatgrass</name>
    <name type="synonym">Aegilops squarrosa</name>
    <dbReference type="NCBI Taxonomy" id="37682"/>
    <lineage>
        <taxon>Eukaryota</taxon>
        <taxon>Viridiplantae</taxon>
        <taxon>Streptophyta</taxon>
        <taxon>Embryophyta</taxon>
        <taxon>Tracheophyta</taxon>
        <taxon>Spermatophyta</taxon>
        <taxon>Magnoliopsida</taxon>
        <taxon>Liliopsida</taxon>
        <taxon>Poales</taxon>
        <taxon>Poaceae</taxon>
        <taxon>BOP clade</taxon>
        <taxon>Pooideae</taxon>
        <taxon>Triticodae</taxon>
        <taxon>Triticeae</taxon>
        <taxon>Triticinae</taxon>
        <taxon>Aegilops</taxon>
    </lineage>
</organism>
<keyword evidence="1" id="KW-0436">Ligase</keyword>
<dbReference type="SUPFAM" id="SSF69572">
    <property type="entry name" value="Activating enzymes of the ubiquitin-like proteins"/>
    <property type="match status" value="1"/>
</dbReference>
<evidence type="ECO:0000256" key="5">
    <source>
        <dbReference type="ARBA" id="ARBA00043952"/>
    </source>
</evidence>
<evidence type="ECO:0000259" key="7">
    <source>
        <dbReference type="Pfam" id="PF00899"/>
    </source>
</evidence>
<dbReference type="InterPro" id="IPR035985">
    <property type="entry name" value="Ubiquitin-activating_enz"/>
</dbReference>
<dbReference type="AlphaFoldDB" id="M8BGW3"/>
<dbReference type="UniPathway" id="UPA00143"/>
<keyword evidence="2" id="KW-0547">Nucleotide-binding</keyword>
<dbReference type="GO" id="GO:0006511">
    <property type="term" value="P:ubiquitin-dependent protein catabolic process"/>
    <property type="evidence" value="ECO:0007669"/>
    <property type="project" value="TreeGrafter"/>
</dbReference>
<dbReference type="GO" id="GO:0005737">
    <property type="term" value="C:cytoplasm"/>
    <property type="evidence" value="ECO:0007669"/>
    <property type="project" value="TreeGrafter"/>
</dbReference>
<dbReference type="InterPro" id="IPR042063">
    <property type="entry name" value="Ubi_acti_E1_SCCH"/>
</dbReference>
<dbReference type="GO" id="GO:0004839">
    <property type="term" value="F:ubiquitin activating enzyme activity"/>
    <property type="evidence" value="ECO:0007669"/>
    <property type="project" value="TreeGrafter"/>
</dbReference>
<sequence length="412" mass="45254">MSWWWAGAVGAVKKRQDESAAATKPSFKSVALILCSTGIIGTSLLDILPRDDTLGGQWKSVAEALGSLADVTHVAWSSHSIDDQNREVNAGMLRNVLVLALRSAMHGMGTGSAMIPRPSTEPDIYAISVFGSKLQKKMRDSNIFVVGSGALGCEFLKNFALMGLFCGRKGELTIIDDYVIEKSNLSRQFLFRDWNIGQAKSTVSATAASAINSSLHIDALQNRACPETELVLNDAFLEGLDAVINALDNVNARIYVDMGCLYFQKPFLESGTLGPKCNTQMVIPHLTENYGASRDPPEKQAPMCTVHYFPHNIDHCLTWARSKFEDYFSNRVKQLTFAFPEDAATSTGASYWSAPKRFPHPVQFSAVDSSHIQFILASSILRAMSFGIPIPDWVNNIPDWVSFGIPIPDWPI</sequence>
<dbReference type="Gene3D" id="3.40.50.720">
    <property type="entry name" value="NAD(P)-binding Rossmann-like Domain"/>
    <property type="match status" value="1"/>
</dbReference>
<dbReference type="GO" id="GO:0005634">
    <property type="term" value="C:nucleus"/>
    <property type="evidence" value="ECO:0007669"/>
    <property type="project" value="TreeGrafter"/>
</dbReference>
<dbReference type="PANTHER" id="PTHR10953:SF243">
    <property type="entry name" value="E1 UBIQUITIN-ACTIVATING ENZYME"/>
    <property type="match status" value="1"/>
</dbReference>
<name>M8BGW3_AEGTA</name>
<dbReference type="ExpressionAtlas" id="M8BGW3">
    <property type="expression patterns" value="baseline"/>
</dbReference>
<dbReference type="InterPro" id="IPR045886">
    <property type="entry name" value="ThiF/MoeB/HesA"/>
</dbReference>
<evidence type="ECO:0000256" key="3">
    <source>
        <dbReference type="ARBA" id="ARBA00022786"/>
    </source>
</evidence>
<keyword evidence="3" id="KW-0833">Ubl conjugation pathway</keyword>
<protein>
    <submittedName>
        <fullName evidence="8">Ubiquitin-activating enzyme E1 3</fullName>
    </submittedName>
</protein>